<dbReference type="Proteomes" id="UP000095286">
    <property type="component" value="Unplaced"/>
</dbReference>
<protein>
    <submittedName>
        <fullName evidence="2">Uncharacterized protein</fullName>
    </submittedName>
</protein>
<proteinExistence type="predicted"/>
<name>A0AC35TWI7_9BILA</name>
<accession>A0AC35TWI7</accession>
<sequence length="363" mass="42147">MSLFGMYYGDDNHANMSICFKPISDQLKTFKEITIGGKLYPVNLHLNGDYKFICSALGHTGAASKFPCIKCVVKTMEGRKCRLWSDYDNSECFHRSTIVAKPEDNNFSFTLEKIFDVEEDNVHFPFLHILMGIFQRLFKQLKVYLVELDKNGIDGRLIYDIEDNEYYDQPVFNFEDTLAGDFDDDDYDVFGQNLDDSSSQIDIDEAPTTFLDQMNQNLKKINAKASRFWQTFSGNNVSKILEKLDQLFMDLDKSEKMRLFRHVFEALRDVKRKAGAETLSKEGQKEAVESITAFRKALTNPLLEFTMQPKAHFLMNHMPEQLELYASMNFFSEQPIESMHASINKDMFRVSSFNELDKLYISW</sequence>
<dbReference type="WBParaSite" id="RSKR_0000522200.1">
    <property type="protein sequence ID" value="RSKR_0000522200.1"/>
    <property type="gene ID" value="RSKR_0000522200"/>
</dbReference>
<evidence type="ECO:0000313" key="1">
    <source>
        <dbReference type="Proteomes" id="UP000095286"/>
    </source>
</evidence>
<organism evidence="1 2">
    <name type="scientific">Rhabditophanes sp. KR3021</name>
    <dbReference type="NCBI Taxonomy" id="114890"/>
    <lineage>
        <taxon>Eukaryota</taxon>
        <taxon>Metazoa</taxon>
        <taxon>Ecdysozoa</taxon>
        <taxon>Nematoda</taxon>
        <taxon>Chromadorea</taxon>
        <taxon>Rhabditida</taxon>
        <taxon>Tylenchina</taxon>
        <taxon>Panagrolaimomorpha</taxon>
        <taxon>Strongyloidoidea</taxon>
        <taxon>Alloionematidae</taxon>
        <taxon>Rhabditophanes</taxon>
    </lineage>
</organism>
<evidence type="ECO:0000313" key="2">
    <source>
        <dbReference type="WBParaSite" id="RSKR_0000522200.1"/>
    </source>
</evidence>
<reference evidence="2" key="1">
    <citation type="submission" date="2016-11" db="UniProtKB">
        <authorList>
            <consortium name="WormBaseParasite"/>
        </authorList>
    </citation>
    <scope>IDENTIFICATION</scope>
    <source>
        <strain evidence="2">KR3021</strain>
    </source>
</reference>